<comment type="caution">
    <text evidence="1">The sequence shown here is derived from an EMBL/GenBank/DDBJ whole genome shotgun (WGS) entry which is preliminary data.</text>
</comment>
<sequence length="149" mass="16006">MLSLCGTDCCKGCGQREACGGCVQTGGHPFGGSCTAARQIQQGGMAGFLNFKNALIQEINALDIPCLAVDDLNLLNGSYVNLEYTLTNGQKVKLLEDHKVYLGNQIEIPGSERCYGVVGDEQYLLVCSYGCNGADPQIVCYQKRNDTLL</sequence>
<evidence type="ECO:0000313" key="1">
    <source>
        <dbReference type="EMBL" id="HIU41436.1"/>
    </source>
</evidence>
<name>A0A9D1IRK9_9FIRM</name>
<protein>
    <submittedName>
        <fullName evidence="1">DUF3795 domain-containing protein</fullName>
    </submittedName>
</protein>
<dbReference type="EMBL" id="DVMX01000049">
    <property type="protein sequence ID" value="HIU41436.1"/>
    <property type="molecule type" value="Genomic_DNA"/>
</dbReference>
<accession>A0A9D1IRK9</accession>
<gene>
    <name evidence="1" type="ORF">IAD19_02685</name>
</gene>
<dbReference type="Proteomes" id="UP000824082">
    <property type="component" value="Unassembled WGS sequence"/>
</dbReference>
<dbReference type="AlphaFoldDB" id="A0A9D1IRK9"/>
<reference evidence="1" key="2">
    <citation type="journal article" date="2021" name="PeerJ">
        <title>Extensive microbial diversity within the chicken gut microbiome revealed by metagenomics and culture.</title>
        <authorList>
            <person name="Gilroy R."/>
            <person name="Ravi A."/>
            <person name="Getino M."/>
            <person name="Pursley I."/>
            <person name="Horton D.L."/>
            <person name="Alikhan N.F."/>
            <person name="Baker D."/>
            <person name="Gharbi K."/>
            <person name="Hall N."/>
            <person name="Watson M."/>
            <person name="Adriaenssens E.M."/>
            <person name="Foster-Nyarko E."/>
            <person name="Jarju S."/>
            <person name="Secka A."/>
            <person name="Antonio M."/>
            <person name="Oren A."/>
            <person name="Chaudhuri R.R."/>
            <person name="La Ragione R."/>
            <person name="Hildebrand F."/>
            <person name="Pallen M.J."/>
        </authorList>
    </citation>
    <scope>NUCLEOTIDE SEQUENCE</scope>
    <source>
        <strain evidence="1">4509</strain>
    </source>
</reference>
<organism evidence="1 2">
    <name type="scientific">Candidatus Egerieicola faecale</name>
    <dbReference type="NCBI Taxonomy" id="2840774"/>
    <lineage>
        <taxon>Bacteria</taxon>
        <taxon>Bacillati</taxon>
        <taxon>Bacillota</taxon>
        <taxon>Clostridia</taxon>
        <taxon>Eubacteriales</taxon>
        <taxon>Oscillospiraceae</taxon>
        <taxon>Oscillospiraceae incertae sedis</taxon>
        <taxon>Candidatus Egerieicola</taxon>
    </lineage>
</organism>
<proteinExistence type="predicted"/>
<reference evidence="1" key="1">
    <citation type="submission" date="2020-10" db="EMBL/GenBank/DDBJ databases">
        <authorList>
            <person name="Gilroy R."/>
        </authorList>
    </citation>
    <scope>NUCLEOTIDE SEQUENCE</scope>
    <source>
        <strain evidence="1">4509</strain>
    </source>
</reference>
<evidence type="ECO:0000313" key="2">
    <source>
        <dbReference type="Proteomes" id="UP000824082"/>
    </source>
</evidence>